<evidence type="ECO:0000313" key="1">
    <source>
        <dbReference type="EMBL" id="MEJ2901089.1"/>
    </source>
</evidence>
<organism evidence="1 2">
    <name type="scientific">Pedobacter panaciterrae</name>
    <dbReference type="NCBI Taxonomy" id="363849"/>
    <lineage>
        <taxon>Bacteria</taxon>
        <taxon>Pseudomonadati</taxon>
        <taxon>Bacteroidota</taxon>
        <taxon>Sphingobacteriia</taxon>
        <taxon>Sphingobacteriales</taxon>
        <taxon>Sphingobacteriaceae</taxon>
        <taxon>Pedobacter</taxon>
    </lineage>
</organism>
<dbReference type="RefSeq" id="WP_288880101.1">
    <property type="nucleotide sequence ID" value="NZ_CBFGNQ010000004.1"/>
</dbReference>
<evidence type="ECO:0000313" key="2">
    <source>
        <dbReference type="Proteomes" id="UP001378956"/>
    </source>
</evidence>
<accession>A0ABU8NGV5</accession>
<dbReference type="EMBL" id="JBBEUB010000001">
    <property type="protein sequence ID" value="MEJ2901089.1"/>
    <property type="molecule type" value="Genomic_DNA"/>
</dbReference>
<keyword evidence="2" id="KW-1185">Reference proteome</keyword>
<gene>
    <name evidence="1" type="ORF">WAE58_01555</name>
</gene>
<reference evidence="1 2" key="1">
    <citation type="submission" date="2024-03" db="EMBL/GenBank/DDBJ databases">
        <title>Sequence of Lycoming College Course Isolates.</title>
        <authorList>
            <person name="Plotts O."/>
            <person name="Newman J."/>
        </authorList>
    </citation>
    <scope>NUCLEOTIDE SEQUENCE [LARGE SCALE GENOMIC DNA]</scope>
    <source>
        <strain evidence="1 2">CJB-3</strain>
    </source>
</reference>
<sequence>MSSKFQILYFFENARLMIAEIKRLDLPENASYTETCHWLYFDKQTGALMKLWFHTMDSSGEIEERYFEQGFLKFNGTQATFIEKYNSAQHTLDRRSTKEASPELISVLESYFKHPEGKKD</sequence>
<dbReference type="Proteomes" id="UP001378956">
    <property type="component" value="Unassembled WGS sequence"/>
</dbReference>
<protein>
    <submittedName>
        <fullName evidence="1">Uncharacterized protein</fullName>
    </submittedName>
</protein>
<proteinExistence type="predicted"/>
<name>A0ABU8NGV5_9SPHI</name>
<comment type="caution">
    <text evidence="1">The sequence shown here is derived from an EMBL/GenBank/DDBJ whole genome shotgun (WGS) entry which is preliminary data.</text>
</comment>